<keyword evidence="6" id="KW-0813">Transport</keyword>
<evidence type="ECO:0000256" key="8">
    <source>
        <dbReference type="SAM" id="SignalP"/>
    </source>
</evidence>
<evidence type="ECO:0000256" key="4">
    <source>
        <dbReference type="ARBA" id="ARBA00022989"/>
    </source>
</evidence>
<keyword evidence="12" id="KW-1185">Reference proteome</keyword>
<dbReference type="STRING" id="1184151.AW736_09970"/>
<dbReference type="RefSeq" id="WP_068771069.1">
    <property type="nucleotide sequence ID" value="NZ_CP109796.1"/>
</dbReference>
<keyword evidence="8" id="KW-0732">Signal</keyword>
<feature type="chain" id="PRO_5008089027" evidence="8">
    <location>
        <begin position="26"/>
        <end position="620"/>
    </location>
</feature>
<evidence type="ECO:0000313" key="12">
    <source>
        <dbReference type="Proteomes" id="UP000078486"/>
    </source>
</evidence>
<keyword evidence="2" id="KW-1003">Cell membrane</keyword>
<dbReference type="SUPFAM" id="SSF49899">
    <property type="entry name" value="Concanavalin A-like lectins/glucanases"/>
    <property type="match status" value="1"/>
</dbReference>
<dbReference type="Pfam" id="PF01618">
    <property type="entry name" value="MotA_ExbB"/>
    <property type="match status" value="1"/>
</dbReference>
<feature type="domain" description="DUF2341" evidence="10">
    <location>
        <begin position="71"/>
        <end position="146"/>
    </location>
</feature>
<dbReference type="Pfam" id="PF10102">
    <property type="entry name" value="DUF2341"/>
    <property type="match status" value="1"/>
</dbReference>
<dbReference type="InterPro" id="IPR002898">
    <property type="entry name" value="MotA_ExbB_proton_chnl"/>
</dbReference>
<dbReference type="InterPro" id="IPR018765">
    <property type="entry name" value="DUF2341"/>
</dbReference>
<proteinExistence type="inferred from homology"/>
<dbReference type="GO" id="GO:0017038">
    <property type="term" value="P:protein import"/>
    <property type="evidence" value="ECO:0007669"/>
    <property type="project" value="TreeGrafter"/>
</dbReference>
<feature type="transmembrane region" description="Helical" evidence="7">
    <location>
        <begin position="509"/>
        <end position="537"/>
    </location>
</feature>
<accession>A0A178IJX6</accession>
<evidence type="ECO:0000256" key="3">
    <source>
        <dbReference type="ARBA" id="ARBA00022692"/>
    </source>
</evidence>
<keyword evidence="4 7" id="KW-1133">Transmembrane helix</keyword>
<dbReference type="Gene3D" id="2.60.120.200">
    <property type="match status" value="1"/>
</dbReference>
<dbReference type="OrthoDB" id="175881at2"/>
<comment type="subcellular location">
    <subcellularLocation>
        <location evidence="1">Cell membrane</location>
        <topology evidence="1">Multi-pass membrane protein</topology>
    </subcellularLocation>
    <subcellularLocation>
        <location evidence="6">Membrane</location>
        <topology evidence="6">Multi-pass membrane protein</topology>
    </subcellularLocation>
</comment>
<evidence type="ECO:0000256" key="5">
    <source>
        <dbReference type="ARBA" id="ARBA00023136"/>
    </source>
</evidence>
<evidence type="ECO:0000256" key="1">
    <source>
        <dbReference type="ARBA" id="ARBA00004651"/>
    </source>
</evidence>
<name>A0A178IJX6_9BACT</name>
<dbReference type="InterPro" id="IPR050790">
    <property type="entry name" value="ExbB/TolQ_transport"/>
</dbReference>
<keyword evidence="3 7" id="KW-0812">Transmembrane</keyword>
<reference evidence="11 12" key="1">
    <citation type="submission" date="2016-01" db="EMBL/GenBank/DDBJ databases">
        <title>High potential of lignocellulose degradation of a new Verrucomicrobia species.</title>
        <authorList>
            <person name="Wang Y."/>
            <person name="Shi Y."/>
            <person name="Qiu Z."/>
            <person name="Liu S."/>
            <person name="Yang H."/>
        </authorList>
    </citation>
    <scope>NUCLEOTIDE SEQUENCE [LARGE SCALE GENOMIC DNA]</scope>
    <source>
        <strain evidence="11 12">TSB47</strain>
    </source>
</reference>
<gene>
    <name evidence="11" type="ORF">AW736_09970</name>
</gene>
<evidence type="ECO:0000256" key="6">
    <source>
        <dbReference type="RuleBase" id="RU004057"/>
    </source>
</evidence>
<dbReference type="Pfam" id="PF13385">
    <property type="entry name" value="Laminin_G_3"/>
    <property type="match status" value="1"/>
</dbReference>
<dbReference type="PANTHER" id="PTHR30625">
    <property type="entry name" value="PROTEIN TOLQ"/>
    <property type="match status" value="1"/>
</dbReference>
<protein>
    <submittedName>
        <fullName evidence="11">Biopolymer transporter ExbB</fullName>
    </submittedName>
</protein>
<dbReference type="EMBL" id="LRRQ01000075">
    <property type="protein sequence ID" value="OAM90182.1"/>
    <property type="molecule type" value="Genomic_DNA"/>
</dbReference>
<comment type="caution">
    <text evidence="11">The sequence shown here is derived from an EMBL/GenBank/DDBJ whole genome shotgun (WGS) entry which is preliminary data.</text>
</comment>
<evidence type="ECO:0000256" key="2">
    <source>
        <dbReference type="ARBA" id="ARBA00022475"/>
    </source>
</evidence>
<evidence type="ECO:0000259" key="10">
    <source>
        <dbReference type="Pfam" id="PF10102"/>
    </source>
</evidence>
<organism evidence="11 12">
    <name type="scientific">Termitidicoccus mucosus</name>
    <dbReference type="NCBI Taxonomy" id="1184151"/>
    <lineage>
        <taxon>Bacteria</taxon>
        <taxon>Pseudomonadati</taxon>
        <taxon>Verrucomicrobiota</taxon>
        <taxon>Opitutia</taxon>
        <taxon>Opitutales</taxon>
        <taxon>Opitutaceae</taxon>
        <taxon>Termitidicoccus</taxon>
    </lineage>
</organism>
<dbReference type="InterPro" id="IPR013320">
    <property type="entry name" value="ConA-like_dom_sf"/>
</dbReference>
<feature type="domain" description="MotA/TolQ/ExbB proton channel" evidence="9">
    <location>
        <begin position="484"/>
        <end position="589"/>
    </location>
</feature>
<evidence type="ECO:0000259" key="9">
    <source>
        <dbReference type="Pfam" id="PF01618"/>
    </source>
</evidence>
<dbReference type="AlphaFoldDB" id="A0A178IJX6"/>
<dbReference type="GO" id="GO:0005886">
    <property type="term" value="C:plasma membrane"/>
    <property type="evidence" value="ECO:0007669"/>
    <property type="project" value="UniProtKB-SubCell"/>
</dbReference>
<feature type="signal peptide" evidence="8">
    <location>
        <begin position="1"/>
        <end position="25"/>
    </location>
</feature>
<sequence length="620" mass="65406">MNRSLLKLALCGLLAAISLSVPAQAWWNQEWTRRTSLTVDTAAGIADPVGTAPVLVRLHVNNFDFASAREDGADLRFVAADDKTELPYQIEKYDSLIGEAFVWVNVPAIAPGAQTKLWLYHGNPVAAAASATGAWDADTILVYHFGEGSQPARDHSAAGNHAETGGLAVEGSLSGTGLYLNGATPVRIPGISSFAWRAGGPLTWTSWLKSSAPQENAILFSRRDGPQAAFVIGVDQGAPYVAVTTATGTTRSPAGDKLTPDRWHHLAVVADGSRVTLYLDGASLATLNASLPALNGPAILGGDTQPGATGFIGEVDELAIARAARPAGFIKLAALSQGGEAALVTLGQAETSGSGHGSRLGEAMEHVSLFGDIANNMMFDGWIAVFVCIIMIIVGWSVAVAKFSYLNKIQKGSEAFIRQWKEVSSDLTTLDHNNPESVQSLGGTASAATQKLIRQSPLYQIYQIGSDEIRHRLTRKGGFAGLSARSIQAIKASLDSGLTHETDRLNRGLVYLTISIAGGPYVGLLGTVVGVMITFAVIAKTGEVEVNSIAPGIASALLATVAGLLVAIPALFIYSYLNTRIKSLTSKMRTFIDEFTAKMAEFYPSKGDVLRAAATNEEKE</sequence>
<dbReference type="PANTHER" id="PTHR30625:SF3">
    <property type="entry name" value="TOL-PAL SYSTEM PROTEIN TOLQ"/>
    <property type="match status" value="1"/>
</dbReference>
<keyword evidence="6" id="KW-0653">Protein transport</keyword>
<dbReference type="Proteomes" id="UP000078486">
    <property type="component" value="Unassembled WGS sequence"/>
</dbReference>
<evidence type="ECO:0000313" key="11">
    <source>
        <dbReference type="EMBL" id="OAM90182.1"/>
    </source>
</evidence>
<evidence type="ECO:0000256" key="7">
    <source>
        <dbReference type="SAM" id="Phobius"/>
    </source>
</evidence>
<feature type="transmembrane region" description="Helical" evidence="7">
    <location>
        <begin position="381"/>
        <end position="401"/>
    </location>
</feature>
<comment type="similarity">
    <text evidence="6">Belongs to the exbB/tolQ family.</text>
</comment>
<keyword evidence="5 7" id="KW-0472">Membrane</keyword>
<feature type="transmembrane region" description="Helical" evidence="7">
    <location>
        <begin position="549"/>
        <end position="577"/>
    </location>
</feature>